<proteinExistence type="predicted"/>
<sequence>MTTPMDAGKWPPSYPPRTPPPPKRPVEPPRPDPKGTAGDAVATRARLRARIANRRAGNWTYDTAPWASSSSPSKAGDDVLARLRAWGYHLSDDHPVVALTARMVRAAVADGGRRASVHLADEEEGRQVVVLVLSHRPDPTAGDAEPDDGGLLQELAVLGAGSCGTETDRDGGGRRRWALVAL</sequence>
<evidence type="ECO:0000256" key="1">
    <source>
        <dbReference type="SAM" id="MobiDB-lite"/>
    </source>
</evidence>
<feature type="compositionally biased region" description="Basic and acidic residues" evidence="1">
    <location>
        <begin position="24"/>
        <end position="33"/>
    </location>
</feature>
<evidence type="ECO:0008006" key="4">
    <source>
        <dbReference type="Google" id="ProtNLM"/>
    </source>
</evidence>
<accession>A0ABY5NEE7</accession>
<evidence type="ECO:0000313" key="2">
    <source>
        <dbReference type="EMBL" id="UUS34369.1"/>
    </source>
</evidence>
<dbReference type="RefSeq" id="WP_232791119.1">
    <property type="nucleotide sequence ID" value="NZ_CP102332.1"/>
</dbReference>
<feature type="compositionally biased region" description="Pro residues" evidence="1">
    <location>
        <begin position="12"/>
        <end position="23"/>
    </location>
</feature>
<protein>
    <recommendedName>
        <fullName evidence="4">Regulatory protein</fullName>
    </recommendedName>
</protein>
<dbReference type="Proteomes" id="UP001060150">
    <property type="component" value="Chromosome"/>
</dbReference>
<gene>
    <name evidence="2" type="ORF">NRO40_28415</name>
</gene>
<name>A0ABY5NEE7_9ACTN</name>
<reference evidence="2" key="1">
    <citation type="submission" date="2022-08" db="EMBL/GenBank/DDBJ databases">
        <title>Streptomyces changanensis sp. nov., an actinomycete isolated from soil.</title>
        <authorList>
            <person name="Wu H."/>
            <person name="Han L."/>
        </authorList>
    </citation>
    <scope>NUCLEOTIDE SEQUENCE</scope>
    <source>
        <strain evidence="2">HL-66</strain>
    </source>
</reference>
<organism evidence="2 3">
    <name type="scientific">Streptomyces changanensis</name>
    <dbReference type="NCBI Taxonomy" id="2964669"/>
    <lineage>
        <taxon>Bacteria</taxon>
        <taxon>Bacillati</taxon>
        <taxon>Actinomycetota</taxon>
        <taxon>Actinomycetes</taxon>
        <taxon>Kitasatosporales</taxon>
        <taxon>Streptomycetaceae</taxon>
        <taxon>Streptomyces</taxon>
    </lineage>
</organism>
<evidence type="ECO:0000313" key="3">
    <source>
        <dbReference type="Proteomes" id="UP001060150"/>
    </source>
</evidence>
<feature type="region of interest" description="Disordered" evidence="1">
    <location>
        <begin position="1"/>
        <end position="42"/>
    </location>
</feature>
<dbReference type="EMBL" id="CP102332">
    <property type="protein sequence ID" value="UUS34369.1"/>
    <property type="molecule type" value="Genomic_DNA"/>
</dbReference>
<keyword evidence="3" id="KW-1185">Reference proteome</keyword>